<evidence type="ECO:0000313" key="2">
    <source>
        <dbReference type="Proteomes" id="UP000237665"/>
    </source>
</evidence>
<protein>
    <submittedName>
        <fullName evidence="1">Uncharacterized protein</fullName>
    </submittedName>
</protein>
<dbReference type="EMBL" id="CP014134">
    <property type="protein sequence ID" value="AVH25857.1"/>
    <property type="molecule type" value="Genomic_DNA"/>
</dbReference>
<reference evidence="2" key="1">
    <citation type="submission" date="2017-12" db="EMBL/GenBank/DDBJ databases">
        <title>FDA dAtabase for Regulatory Grade micrObial Sequences (FDA-ARGOS): Supporting development and validation of Infectious Disease Dx tests.</title>
        <authorList>
            <person name="Hoffmann M."/>
            <person name="Allard M."/>
            <person name="Evans P."/>
            <person name="Brown E."/>
            <person name="Tallon L.J."/>
            <person name="Sadzewicz L."/>
            <person name="Sengamalay N."/>
            <person name="Ott S."/>
            <person name="Godinez A."/>
            <person name="Nagaraj S."/>
            <person name="Vavikolanu K."/>
            <person name="Aluvathingal J."/>
            <person name="Nadendla S."/>
            <person name="Hobson J."/>
            <person name="Sichtig H."/>
        </authorList>
    </citation>
    <scope>NUCLEOTIDE SEQUENCE [LARGE SCALE GENOMIC DNA]</scope>
    <source>
        <strain evidence="2">LMG 3418</strain>
    </source>
</reference>
<evidence type="ECO:0000313" key="1">
    <source>
        <dbReference type="EMBL" id="AVH25857.1"/>
    </source>
</evidence>
<proteinExistence type="predicted"/>
<keyword evidence="2" id="KW-1185">Reference proteome</keyword>
<name>A0ABN5HFU1_9VIBR</name>
<accession>A0ABN5HFU1</accession>
<organism evidence="1 2">
    <name type="scientific">Vibrio diabolicus</name>
    <dbReference type="NCBI Taxonomy" id="50719"/>
    <lineage>
        <taxon>Bacteria</taxon>
        <taxon>Pseudomonadati</taxon>
        <taxon>Pseudomonadota</taxon>
        <taxon>Gammaproteobacteria</taxon>
        <taxon>Vibrionales</taxon>
        <taxon>Vibrionaceae</taxon>
        <taxon>Vibrio</taxon>
        <taxon>Vibrio diabolicus subgroup</taxon>
    </lineage>
</organism>
<sequence>MENAGTGTAFFKSIGIIVNGNKFDLTKNQWGQFLSSVDINPVCFKKSWIRPDSAMQAGKELALISLSEAELPLPYCLQQVTRLLTLEEVEIRINYKSIYEEEFKLEEKYAIKSDELQ</sequence>
<gene>
    <name evidence="1" type="ORF">AL468_00790</name>
</gene>
<dbReference type="Proteomes" id="UP000237665">
    <property type="component" value="Chromosome 1"/>
</dbReference>